<evidence type="ECO:0000256" key="1">
    <source>
        <dbReference type="ARBA" id="ARBA00004752"/>
    </source>
</evidence>
<evidence type="ECO:0000256" key="5">
    <source>
        <dbReference type="ARBA" id="ARBA00023316"/>
    </source>
</evidence>
<gene>
    <name evidence="8" type="ORF">NRE15_10000</name>
</gene>
<evidence type="ECO:0000256" key="4">
    <source>
        <dbReference type="ARBA" id="ARBA00022984"/>
    </source>
</evidence>
<accession>A0ABY5P3D6</accession>
<evidence type="ECO:0000313" key="8">
    <source>
        <dbReference type="EMBL" id="UUX33233.1"/>
    </source>
</evidence>
<dbReference type="Pfam" id="PF03734">
    <property type="entry name" value="YkuD"/>
    <property type="match status" value="1"/>
</dbReference>
<protein>
    <submittedName>
        <fullName evidence="8">L,D-transpeptidase/peptidoglycan binding protein</fullName>
    </submittedName>
</protein>
<keyword evidence="5 6" id="KW-0961">Cell wall biogenesis/degradation</keyword>
<feature type="active site" description="Nucleophile" evidence="6">
    <location>
        <position position="439"/>
    </location>
</feature>
<feature type="active site" description="Proton donor/acceptor" evidence="6">
    <location>
        <position position="418"/>
    </location>
</feature>
<dbReference type="Proteomes" id="UP001315967">
    <property type="component" value="Chromosome"/>
</dbReference>
<dbReference type="Gene3D" id="3.10.20.800">
    <property type="match status" value="1"/>
</dbReference>
<dbReference type="SUPFAM" id="SSF141523">
    <property type="entry name" value="L,D-transpeptidase catalytic domain-like"/>
    <property type="match status" value="1"/>
</dbReference>
<reference evidence="8 9" key="1">
    <citation type="submission" date="2022-08" db="EMBL/GenBank/DDBJ databases">
        <title>Aerococcaceae sp. nov isolated from spoiled eye mask.</title>
        <authorList>
            <person name="Zhou G."/>
            <person name="Xie X.-B."/>
            <person name="Shi Q.-S."/>
            <person name="Wang Y.-S."/>
            <person name="Wen X."/>
            <person name="Peng H."/>
            <person name="Yang X.-J."/>
            <person name="Tao H.-B."/>
            <person name="Huang X.-M."/>
        </authorList>
    </citation>
    <scope>NUCLEOTIDE SEQUENCE [LARGE SCALE GENOMIC DNA]</scope>
    <source>
        <strain evidence="9">DM20194951</strain>
    </source>
</reference>
<dbReference type="PROSITE" id="PS52029">
    <property type="entry name" value="LD_TPASE"/>
    <property type="match status" value="1"/>
</dbReference>
<proteinExistence type="predicted"/>
<evidence type="ECO:0000313" key="9">
    <source>
        <dbReference type="Proteomes" id="UP001315967"/>
    </source>
</evidence>
<dbReference type="InterPro" id="IPR038054">
    <property type="entry name" value="LD_TPept-like_central_sf"/>
</dbReference>
<keyword evidence="3 6" id="KW-0133">Cell shape</keyword>
<dbReference type="InterPro" id="IPR050979">
    <property type="entry name" value="LD-transpeptidase"/>
</dbReference>
<dbReference type="Gene3D" id="2.40.440.10">
    <property type="entry name" value="L,D-transpeptidase catalytic domain-like"/>
    <property type="match status" value="1"/>
</dbReference>
<evidence type="ECO:0000259" key="7">
    <source>
        <dbReference type="PROSITE" id="PS52029"/>
    </source>
</evidence>
<keyword evidence="4 6" id="KW-0573">Peptidoglycan synthesis</keyword>
<organism evidence="8 9">
    <name type="scientific">Fundicoccus culcitae</name>
    <dbReference type="NCBI Taxonomy" id="2969821"/>
    <lineage>
        <taxon>Bacteria</taxon>
        <taxon>Bacillati</taxon>
        <taxon>Bacillota</taxon>
        <taxon>Bacilli</taxon>
        <taxon>Lactobacillales</taxon>
        <taxon>Aerococcaceae</taxon>
        <taxon>Fundicoccus</taxon>
    </lineage>
</organism>
<dbReference type="InterPro" id="IPR038063">
    <property type="entry name" value="Transpep_catalytic_dom"/>
</dbReference>
<feature type="domain" description="L,D-TPase catalytic" evidence="7">
    <location>
        <begin position="334"/>
        <end position="463"/>
    </location>
</feature>
<dbReference type="CDD" id="cd16913">
    <property type="entry name" value="YkuD_like"/>
    <property type="match status" value="1"/>
</dbReference>
<comment type="pathway">
    <text evidence="1 6">Cell wall biogenesis; peptidoglycan biosynthesis.</text>
</comment>
<dbReference type="PANTHER" id="PTHR30582:SF33">
    <property type="entry name" value="EXPORTED PROTEIN"/>
    <property type="match status" value="1"/>
</dbReference>
<dbReference type="SUPFAM" id="SSF143985">
    <property type="entry name" value="L,D-transpeptidase pre-catalytic domain-like"/>
    <property type="match status" value="1"/>
</dbReference>
<keyword evidence="2" id="KW-0808">Transferase</keyword>
<dbReference type="EMBL" id="CP102453">
    <property type="protein sequence ID" value="UUX33233.1"/>
    <property type="molecule type" value="Genomic_DNA"/>
</dbReference>
<keyword evidence="9" id="KW-1185">Reference proteome</keyword>
<dbReference type="RefSeq" id="WP_313792736.1">
    <property type="nucleotide sequence ID" value="NZ_CP102453.1"/>
</dbReference>
<evidence type="ECO:0000256" key="6">
    <source>
        <dbReference type="PROSITE-ProRule" id="PRU01373"/>
    </source>
</evidence>
<evidence type="ECO:0000256" key="2">
    <source>
        <dbReference type="ARBA" id="ARBA00022679"/>
    </source>
</evidence>
<sequence length="463" mass="50827">MKKTFIISLVTLVILGVAYSAGIGFYAEKFQANTTFGTVDISNLSLPEAQAKIEDELNAESITVKENGQVLGTFTVGDLNGQINTEDVLTSTYNSQNPTEWLGGYFSSVEYDNVLMNSLQIDDADLSAVLSEVGLNNTDREAATDAYIDYQDGRGYFVQDATNGNQLDLEEVKDLIVTGLQDGVGEIEINQAYLEPEVTADSEDIQSLMNRIDELTSTKLTLNIAGNEVTIPQEKIEEWLYFDGNNNPVFDQNLIYEYLGTLNEQYATYMSYRTFNSTLQGQVTVDPGTLGWSISRDEESAQIAADLLAGEDITRDPIIAGTGYNSSGDDIGSTYVEVDLTNQMMYYYRDGALMLETPIVSGMGNNHAVPTPTIAGAYSIWNKERDATLVGVNQQRGNDYEQPVSYWLPFDDTGQGIHDANWQSSFGGDIYQYAGSQGCINTPPGVMAQLFEMVEVGTPVIVF</sequence>
<dbReference type="InterPro" id="IPR005490">
    <property type="entry name" value="LD_TPept_cat_dom"/>
</dbReference>
<evidence type="ECO:0000256" key="3">
    <source>
        <dbReference type="ARBA" id="ARBA00022960"/>
    </source>
</evidence>
<dbReference type="PANTHER" id="PTHR30582">
    <property type="entry name" value="L,D-TRANSPEPTIDASE"/>
    <property type="match status" value="1"/>
</dbReference>
<name>A0ABY5P3D6_9LACT</name>